<keyword evidence="1" id="KW-0472">Membrane</keyword>
<evidence type="ECO:0000313" key="3">
    <source>
        <dbReference type="EMBL" id="MDX5893486.1"/>
    </source>
</evidence>
<gene>
    <name evidence="2" type="ORF">RradSPS_0793</name>
    <name evidence="3" type="ORF">SIL72_05520</name>
</gene>
<protein>
    <submittedName>
        <fullName evidence="3">AzlD domain-containing protein</fullName>
    </submittedName>
    <submittedName>
        <fullName evidence="2">Putative membrane protein</fullName>
    </submittedName>
</protein>
<dbReference type="eggNOG" id="COG4541">
    <property type="taxonomic scope" value="Bacteria"/>
</dbReference>
<dbReference type="EMBL" id="JAWXXX010000001">
    <property type="protein sequence ID" value="MDX5893486.1"/>
    <property type="molecule type" value="Genomic_DNA"/>
</dbReference>
<dbReference type="STRING" id="42256.RradSPS_0793"/>
<accession>A0A023X1M9</accession>
<feature type="transmembrane region" description="Helical" evidence="1">
    <location>
        <begin position="44"/>
        <end position="75"/>
    </location>
</feature>
<keyword evidence="4" id="KW-1185">Reference proteome</keyword>
<dbReference type="HOGENOM" id="CLU_152361_2_0_11"/>
<reference evidence="3" key="2">
    <citation type="submission" date="2023-11" db="EMBL/GenBank/DDBJ databases">
        <title>MicrobeMod: A computational toolkit for identifying prokaryotic methylation and restriction-modification with nanopore sequencing.</title>
        <authorList>
            <person name="Crits-Christoph A."/>
            <person name="Kang S.C."/>
            <person name="Lee H."/>
            <person name="Ostrov N."/>
        </authorList>
    </citation>
    <scope>NUCLEOTIDE SEQUENCE</scope>
    <source>
        <strain evidence="3">ATCC 51242</strain>
    </source>
</reference>
<evidence type="ECO:0000313" key="4">
    <source>
        <dbReference type="Proteomes" id="UP000025229"/>
    </source>
</evidence>
<evidence type="ECO:0000256" key="1">
    <source>
        <dbReference type="SAM" id="Phobius"/>
    </source>
</evidence>
<dbReference type="OrthoDB" id="7679326at2"/>
<dbReference type="Proteomes" id="UP000025229">
    <property type="component" value="Chromosome"/>
</dbReference>
<reference evidence="2 4" key="1">
    <citation type="submission" date="2014-03" db="EMBL/GenBank/DDBJ databases">
        <title>Complete genome sequence of the Radio-Resistant Rubrobacter radiotolerans RSPS-4.</title>
        <authorList>
            <person name="Egas C.C."/>
            <person name="Barroso C.C."/>
            <person name="Froufe H.J.C."/>
            <person name="Pacheco J.J."/>
            <person name="Albuquerque L.L."/>
            <person name="da Costa M.M.S."/>
        </authorList>
    </citation>
    <scope>NUCLEOTIDE SEQUENCE [LARGE SCALE GENOMIC DNA]</scope>
    <source>
        <strain evidence="2 4">RSPS-4</strain>
    </source>
</reference>
<dbReference type="AlphaFoldDB" id="A0A023X1M9"/>
<dbReference type="RefSeq" id="WP_038680859.1">
    <property type="nucleotide sequence ID" value="NZ_CP007514.1"/>
</dbReference>
<keyword evidence="1" id="KW-0812">Transmembrane</keyword>
<proteinExistence type="predicted"/>
<dbReference type="EMBL" id="CP007514">
    <property type="protein sequence ID" value="AHY46076.1"/>
    <property type="molecule type" value="Genomic_DNA"/>
</dbReference>
<dbReference type="Proteomes" id="UP001281130">
    <property type="component" value="Unassembled WGS sequence"/>
</dbReference>
<keyword evidence="1" id="KW-1133">Transmembrane helix</keyword>
<dbReference type="KEGG" id="rrd:RradSPS_0793"/>
<organism evidence="2 4">
    <name type="scientific">Rubrobacter radiotolerans</name>
    <name type="common">Arthrobacter radiotolerans</name>
    <dbReference type="NCBI Taxonomy" id="42256"/>
    <lineage>
        <taxon>Bacteria</taxon>
        <taxon>Bacillati</taxon>
        <taxon>Actinomycetota</taxon>
        <taxon>Rubrobacteria</taxon>
        <taxon>Rubrobacterales</taxon>
        <taxon>Rubrobacteraceae</taxon>
        <taxon>Rubrobacter</taxon>
    </lineage>
</organism>
<evidence type="ECO:0000313" key="2">
    <source>
        <dbReference type="EMBL" id="AHY46076.1"/>
    </source>
</evidence>
<dbReference type="InterPro" id="IPR008407">
    <property type="entry name" value="Brnchd-chn_aa_trnsp_AzlD"/>
</dbReference>
<dbReference type="Pfam" id="PF05437">
    <property type="entry name" value="AzlD"/>
    <property type="match status" value="1"/>
</dbReference>
<name>A0A023X1M9_RUBRA</name>
<feature type="transmembrane region" description="Helical" evidence="1">
    <location>
        <begin position="82"/>
        <end position="100"/>
    </location>
</feature>
<sequence length="102" mass="10028">MSVDPLVVATIALMALATYATRAGGLWLASRIEPGGRVGSFLEAIPGAILVSLVAPVVVLGGPALWVAAAAVLIVARRSGSLLAAMVVGVAVVLALRSAGVG</sequence>